<keyword evidence="3" id="KW-1185">Reference proteome</keyword>
<protein>
    <submittedName>
        <fullName evidence="2">GTP-binding protein</fullName>
    </submittedName>
</protein>
<dbReference type="PANTHER" id="PTHR13748">
    <property type="entry name" value="COBW-RELATED"/>
    <property type="match status" value="1"/>
</dbReference>
<dbReference type="PANTHER" id="PTHR13748:SF46">
    <property type="entry name" value="ZINC CHAPERONE YEIR"/>
    <property type="match status" value="1"/>
</dbReference>
<dbReference type="AlphaFoldDB" id="A0A364NNR7"/>
<organism evidence="2 3">
    <name type="scientific">Nitrincola tibetensis</name>
    <dbReference type="NCBI Taxonomy" id="2219697"/>
    <lineage>
        <taxon>Bacteria</taxon>
        <taxon>Pseudomonadati</taxon>
        <taxon>Pseudomonadota</taxon>
        <taxon>Gammaproteobacteria</taxon>
        <taxon>Oceanospirillales</taxon>
        <taxon>Oceanospirillaceae</taxon>
        <taxon>Nitrincola</taxon>
    </lineage>
</organism>
<dbReference type="InterPro" id="IPR003495">
    <property type="entry name" value="CobW/HypB/UreG_nucleotide-bd"/>
</dbReference>
<gene>
    <name evidence="2" type="ORF">DN062_07935</name>
</gene>
<dbReference type="EMBL" id="QKRX01000004">
    <property type="protein sequence ID" value="RAU18684.1"/>
    <property type="molecule type" value="Genomic_DNA"/>
</dbReference>
<evidence type="ECO:0000313" key="2">
    <source>
        <dbReference type="EMBL" id="RAU18684.1"/>
    </source>
</evidence>
<evidence type="ECO:0000259" key="1">
    <source>
        <dbReference type="Pfam" id="PF02492"/>
    </source>
</evidence>
<dbReference type="CDD" id="cd03112">
    <property type="entry name" value="CobW-like"/>
    <property type="match status" value="1"/>
</dbReference>
<evidence type="ECO:0000313" key="3">
    <source>
        <dbReference type="Proteomes" id="UP000250744"/>
    </source>
</evidence>
<dbReference type="Pfam" id="PF02492">
    <property type="entry name" value="cobW"/>
    <property type="match status" value="1"/>
</dbReference>
<accession>A0A364NNR7</accession>
<dbReference type="SUPFAM" id="SSF52540">
    <property type="entry name" value="P-loop containing nucleoside triphosphate hydrolases"/>
    <property type="match status" value="1"/>
</dbReference>
<dbReference type="Proteomes" id="UP000250744">
    <property type="component" value="Unassembled WGS sequence"/>
</dbReference>
<dbReference type="InterPro" id="IPR051316">
    <property type="entry name" value="Zinc-reg_GTPase_activator"/>
</dbReference>
<comment type="caution">
    <text evidence="2">The sequence shown here is derived from an EMBL/GenBank/DDBJ whole genome shotgun (WGS) entry which is preliminary data.</text>
</comment>
<proteinExistence type="predicted"/>
<reference evidence="2 3" key="1">
    <citation type="submission" date="2018-06" db="EMBL/GenBank/DDBJ databases">
        <title>Nitrincola tibetense sp. nov., isolated from Lake XuguoCo on Tibetan Plateau.</title>
        <authorList>
            <person name="Xing P."/>
        </authorList>
    </citation>
    <scope>NUCLEOTIDE SEQUENCE [LARGE SCALE GENOMIC DNA]</scope>
    <source>
        <strain evidence="3">xg18</strain>
    </source>
</reference>
<dbReference type="RefSeq" id="WP_112158783.1">
    <property type="nucleotide sequence ID" value="NZ_QKRX01000004.1"/>
</dbReference>
<dbReference type="GO" id="GO:0005737">
    <property type="term" value="C:cytoplasm"/>
    <property type="evidence" value="ECO:0007669"/>
    <property type="project" value="TreeGrafter"/>
</dbReference>
<name>A0A364NNR7_9GAMM</name>
<dbReference type="OrthoDB" id="9808822at2"/>
<dbReference type="InterPro" id="IPR027417">
    <property type="entry name" value="P-loop_NTPase"/>
</dbReference>
<feature type="domain" description="CobW/HypB/UreG nucleotide-binding" evidence="1">
    <location>
        <begin position="8"/>
        <end position="175"/>
    </location>
</feature>
<sequence>MQRITKVPTNIITGFLGSGKTTAINQLIKQKPEDEVWAILVNEFGQIGIDSALMANQDNLHIKELAGGCVCCTLGPSLTITLAMLLRRVKPHRLIIEPTGLGHPAGIVDVLTGISFEEAIDLRSIICVLDPAVLEHPGILANPIFTDQLNLADIVLINRCDLSPASLCQEAQQACENLFPPKESVLRTLFGVFPLSLLDNPRQSFESMEPYTRHAGAKKELPQVASNTQQTSLAFTPMYSEPKPMPGKPVRKSHAQEGIFTHGWVFDAKDAFEFDSLKAELDRMTHLMRLKAAIKIGHTWVSYNRVFQDASVLPLAWRKDSRFEIISDTALDPDEIEQRLVKHLVSSQ</sequence>
<dbReference type="Gene3D" id="3.40.50.300">
    <property type="entry name" value="P-loop containing nucleotide triphosphate hydrolases"/>
    <property type="match status" value="1"/>
</dbReference>